<dbReference type="InterPro" id="IPR007627">
    <property type="entry name" value="RNA_pol_sigma70_r2"/>
</dbReference>
<dbReference type="SUPFAM" id="SSF88659">
    <property type="entry name" value="Sigma3 and sigma4 domains of RNA polymerase sigma factors"/>
    <property type="match status" value="1"/>
</dbReference>
<dbReference type="RefSeq" id="WP_019387125.1">
    <property type="nucleotide sequence ID" value="NZ_ALIH01000004.1"/>
</dbReference>
<name>A0A1M5ZY37_9FLAO</name>
<dbReference type="eggNOG" id="COG1595">
    <property type="taxonomic scope" value="Bacteria"/>
</dbReference>
<dbReference type="GO" id="GO:0006352">
    <property type="term" value="P:DNA-templated transcription initiation"/>
    <property type="evidence" value="ECO:0007669"/>
    <property type="project" value="InterPro"/>
</dbReference>
<dbReference type="EMBL" id="FQYK01000001">
    <property type="protein sequence ID" value="SHI29066.1"/>
    <property type="molecule type" value="Genomic_DNA"/>
</dbReference>
<dbReference type="STRING" id="1178825.SAMN05216261_0036"/>
<comment type="similarity">
    <text evidence="1">Belongs to the sigma-70 factor family. ECF subfamily.</text>
</comment>
<evidence type="ECO:0000256" key="1">
    <source>
        <dbReference type="ARBA" id="ARBA00010641"/>
    </source>
</evidence>
<sequence>MPKELNDNICEDAIFERIYKKYAKDLYNFLYYKYGEQYNPSDKTQEAFIKLWNNCRKVPFNKAKAFLFTVANNMTLNDIKHHKIVLKYHLEKPELYTNESPEFILEQEEFLQQYQKVLEKLSEEQRVAFLLNKAEGKKHSEIAELLGVTQKVVEYRIYSAFNILKKELKGFKIK</sequence>
<dbReference type="GO" id="GO:0003677">
    <property type="term" value="F:DNA binding"/>
    <property type="evidence" value="ECO:0007669"/>
    <property type="project" value="InterPro"/>
</dbReference>
<feature type="domain" description="RNA polymerase sigma factor 70 region 4 type 2" evidence="6">
    <location>
        <begin position="112"/>
        <end position="160"/>
    </location>
</feature>
<accession>A0A1M5ZY37</accession>
<dbReference type="SUPFAM" id="SSF88946">
    <property type="entry name" value="Sigma2 domain of RNA polymerase sigma factors"/>
    <property type="match status" value="1"/>
</dbReference>
<evidence type="ECO:0000256" key="3">
    <source>
        <dbReference type="ARBA" id="ARBA00023082"/>
    </source>
</evidence>
<keyword evidence="8" id="KW-1185">Reference proteome</keyword>
<dbReference type="PANTHER" id="PTHR43133:SF46">
    <property type="entry name" value="RNA POLYMERASE SIGMA-70 FACTOR ECF SUBFAMILY"/>
    <property type="match status" value="1"/>
</dbReference>
<dbReference type="Pfam" id="PF04542">
    <property type="entry name" value="Sigma70_r2"/>
    <property type="match status" value="1"/>
</dbReference>
<gene>
    <name evidence="7" type="ORF">SAMN05216261_0036</name>
</gene>
<evidence type="ECO:0000259" key="6">
    <source>
        <dbReference type="Pfam" id="PF08281"/>
    </source>
</evidence>
<keyword evidence="3" id="KW-0731">Sigma factor</keyword>
<evidence type="ECO:0000256" key="2">
    <source>
        <dbReference type="ARBA" id="ARBA00023015"/>
    </source>
</evidence>
<dbReference type="InterPro" id="IPR013325">
    <property type="entry name" value="RNA_pol_sigma_r2"/>
</dbReference>
<dbReference type="PANTHER" id="PTHR43133">
    <property type="entry name" value="RNA POLYMERASE ECF-TYPE SIGMA FACTO"/>
    <property type="match status" value="1"/>
</dbReference>
<dbReference type="GO" id="GO:0016987">
    <property type="term" value="F:sigma factor activity"/>
    <property type="evidence" value="ECO:0007669"/>
    <property type="project" value="UniProtKB-KW"/>
</dbReference>
<dbReference type="Gene3D" id="1.10.10.10">
    <property type="entry name" value="Winged helix-like DNA-binding domain superfamily/Winged helix DNA-binding domain"/>
    <property type="match status" value="1"/>
</dbReference>
<dbReference type="InterPro" id="IPR013324">
    <property type="entry name" value="RNA_pol_sigma_r3/r4-like"/>
</dbReference>
<dbReference type="NCBIfam" id="TIGR02937">
    <property type="entry name" value="sigma70-ECF"/>
    <property type="match status" value="1"/>
</dbReference>
<dbReference type="Proteomes" id="UP000184396">
    <property type="component" value="Unassembled WGS sequence"/>
</dbReference>
<dbReference type="InterPro" id="IPR039425">
    <property type="entry name" value="RNA_pol_sigma-70-like"/>
</dbReference>
<evidence type="ECO:0000313" key="8">
    <source>
        <dbReference type="Proteomes" id="UP000184396"/>
    </source>
</evidence>
<proteinExistence type="inferred from homology"/>
<reference evidence="7 8" key="1">
    <citation type="submission" date="2016-11" db="EMBL/GenBank/DDBJ databases">
        <authorList>
            <person name="Jaros S."/>
            <person name="Januszkiewicz K."/>
            <person name="Wedrychowicz H."/>
        </authorList>
    </citation>
    <scope>NUCLEOTIDE SEQUENCE [LARGE SCALE GENOMIC DNA]</scope>
    <source>
        <strain evidence="7 8">CGMCC 1.12213</strain>
    </source>
</reference>
<organism evidence="7 8">
    <name type="scientific">Algibacter luteus</name>
    <dbReference type="NCBI Taxonomy" id="1178825"/>
    <lineage>
        <taxon>Bacteria</taxon>
        <taxon>Pseudomonadati</taxon>
        <taxon>Bacteroidota</taxon>
        <taxon>Flavobacteriia</taxon>
        <taxon>Flavobacteriales</taxon>
        <taxon>Flavobacteriaceae</taxon>
        <taxon>Algibacter</taxon>
    </lineage>
</organism>
<dbReference type="OrthoDB" id="659855at2"/>
<dbReference type="InterPro" id="IPR013249">
    <property type="entry name" value="RNA_pol_sigma70_r4_t2"/>
</dbReference>
<evidence type="ECO:0000259" key="5">
    <source>
        <dbReference type="Pfam" id="PF04542"/>
    </source>
</evidence>
<dbReference type="Pfam" id="PF08281">
    <property type="entry name" value="Sigma70_r4_2"/>
    <property type="match status" value="1"/>
</dbReference>
<dbReference type="InterPro" id="IPR014284">
    <property type="entry name" value="RNA_pol_sigma-70_dom"/>
</dbReference>
<feature type="domain" description="RNA polymerase sigma-70 region 2" evidence="5">
    <location>
        <begin position="18"/>
        <end position="82"/>
    </location>
</feature>
<keyword evidence="2" id="KW-0805">Transcription regulation</keyword>
<dbReference type="AlphaFoldDB" id="A0A1M5ZY37"/>
<evidence type="ECO:0000256" key="4">
    <source>
        <dbReference type="ARBA" id="ARBA00023163"/>
    </source>
</evidence>
<dbReference type="InterPro" id="IPR036388">
    <property type="entry name" value="WH-like_DNA-bd_sf"/>
</dbReference>
<protein>
    <submittedName>
        <fullName evidence="7">RNA polymerase sigma-70 factor, ECF subfamily</fullName>
    </submittedName>
</protein>
<keyword evidence="4" id="KW-0804">Transcription</keyword>
<dbReference type="Gene3D" id="1.10.1740.10">
    <property type="match status" value="1"/>
</dbReference>
<evidence type="ECO:0000313" key="7">
    <source>
        <dbReference type="EMBL" id="SHI29066.1"/>
    </source>
</evidence>